<evidence type="ECO:0000313" key="7">
    <source>
        <dbReference type="Proteomes" id="UP000471521"/>
    </source>
</evidence>
<dbReference type="Pfam" id="PF13302">
    <property type="entry name" value="Acetyltransf_3"/>
    <property type="match status" value="1"/>
</dbReference>
<keyword evidence="1 6" id="KW-0808">Transferase</keyword>
<dbReference type="Proteomes" id="UP000471521">
    <property type="component" value="Unassembled WGS sequence"/>
</dbReference>
<name>A0A6B0SIV9_9EURY</name>
<protein>
    <submittedName>
        <fullName evidence="6">GNAT family N-acetyltransferase</fullName>
    </submittedName>
</protein>
<evidence type="ECO:0000256" key="1">
    <source>
        <dbReference type="ARBA" id="ARBA00022679"/>
    </source>
</evidence>
<dbReference type="EMBL" id="WUUU01000082">
    <property type="protein sequence ID" value="MXR21087.1"/>
    <property type="molecule type" value="Genomic_DNA"/>
</dbReference>
<dbReference type="GO" id="GO:0016747">
    <property type="term" value="F:acyltransferase activity, transferring groups other than amino-acyl groups"/>
    <property type="evidence" value="ECO:0007669"/>
    <property type="project" value="InterPro"/>
</dbReference>
<evidence type="ECO:0000256" key="3">
    <source>
        <dbReference type="ARBA" id="ARBA00038502"/>
    </source>
</evidence>
<accession>A0A6B0SIV9</accession>
<reference evidence="6 7" key="1">
    <citation type="submission" date="2019-12" db="EMBL/GenBank/DDBJ databases">
        <title>Isolation and characterization of three novel carbon monoxide-oxidizing members of Halobacteria from salione crusts and soils.</title>
        <authorList>
            <person name="Myers M.R."/>
            <person name="King G.M."/>
        </authorList>
    </citation>
    <scope>NUCLEOTIDE SEQUENCE [LARGE SCALE GENOMIC DNA]</scope>
    <source>
        <strain evidence="6 7">PCN9</strain>
    </source>
</reference>
<keyword evidence="7" id="KW-1185">Reference proteome</keyword>
<comment type="similarity">
    <text evidence="3">Belongs to the acetyltransferase family. RimJ subfamily.</text>
</comment>
<gene>
    <name evidence="6" type="ORF">GRX66_10890</name>
</gene>
<feature type="region of interest" description="Disordered" evidence="4">
    <location>
        <begin position="74"/>
        <end position="100"/>
    </location>
</feature>
<feature type="domain" description="N-acetyltransferase" evidence="5">
    <location>
        <begin position="12"/>
        <end position="200"/>
    </location>
</feature>
<dbReference type="AlphaFoldDB" id="A0A6B0SIV9"/>
<comment type="caution">
    <text evidence="6">The sequence shown here is derived from an EMBL/GenBank/DDBJ whole genome shotgun (WGS) entry which is preliminary data.</text>
</comment>
<dbReference type="PANTHER" id="PTHR43792">
    <property type="entry name" value="GNAT FAMILY, PUTATIVE (AFU_ORTHOLOGUE AFUA_3G00765)-RELATED-RELATED"/>
    <property type="match status" value="1"/>
</dbReference>
<dbReference type="InterPro" id="IPR016181">
    <property type="entry name" value="Acyl_CoA_acyltransferase"/>
</dbReference>
<evidence type="ECO:0000256" key="2">
    <source>
        <dbReference type="ARBA" id="ARBA00023315"/>
    </source>
</evidence>
<evidence type="ECO:0000256" key="4">
    <source>
        <dbReference type="SAM" id="MobiDB-lite"/>
    </source>
</evidence>
<evidence type="ECO:0000313" key="6">
    <source>
        <dbReference type="EMBL" id="MXR21087.1"/>
    </source>
</evidence>
<dbReference type="InterPro" id="IPR000182">
    <property type="entry name" value="GNAT_dom"/>
</dbReference>
<evidence type="ECO:0000259" key="5">
    <source>
        <dbReference type="PROSITE" id="PS51186"/>
    </source>
</evidence>
<keyword evidence="2" id="KW-0012">Acyltransferase</keyword>
<proteinExistence type="inferred from homology"/>
<sequence>MPGPVVERGERVTFRTVERDDTEFLQRATTDPRIRFPLGMFRHRNRAQRREQLEAHAENDDVYAFLVCLDGESGSEAATDPTGGETASHDATAGHPDEGETTRIGAVNVHGVDGDRAFLSYWLLPAYHGEGYGGEAAALAVDYTFRTTSVHGMSAGAYDFNDESRGLLQSLGFEEDVRVRETNYVDGAYHDAYTYSLLRREWAD</sequence>
<dbReference type="OrthoDB" id="120213at2157"/>
<organism evidence="6 7">
    <name type="scientific">Halobacterium bonnevillei</name>
    <dbReference type="NCBI Taxonomy" id="2692200"/>
    <lineage>
        <taxon>Archaea</taxon>
        <taxon>Methanobacteriati</taxon>
        <taxon>Methanobacteriota</taxon>
        <taxon>Stenosarchaea group</taxon>
        <taxon>Halobacteria</taxon>
        <taxon>Halobacteriales</taxon>
        <taxon>Halobacteriaceae</taxon>
        <taxon>Halobacterium</taxon>
    </lineage>
</organism>
<dbReference type="InterPro" id="IPR051531">
    <property type="entry name" value="N-acetyltransferase"/>
</dbReference>
<dbReference type="RefSeq" id="WP_159526586.1">
    <property type="nucleotide sequence ID" value="NZ_WUUU01000082.1"/>
</dbReference>
<dbReference type="Gene3D" id="3.40.630.30">
    <property type="match status" value="1"/>
</dbReference>
<dbReference type="PROSITE" id="PS51186">
    <property type="entry name" value="GNAT"/>
    <property type="match status" value="1"/>
</dbReference>
<dbReference type="PANTHER" id="PTHR43792:SF8">
    <property type="entry name" value="[RIBOSOMAL PROTEIN US5]-ALANINE N-ACETYLTRANSFERASE"/>
    <property type="match status" value="1"/>
</dbReference>
<dbReference type="SUPFAM" id="SSF55729">
    <property type="entry name" value="Acyl-CoA N-acyltransferases (Nat)"/>
    <property type="match status" value="1"/>
</dbReference>